<dbReference type="PANTHER" id="PTHR23133:SF2">
    <property type="entry name" value="IMIDAZOLEGLYCEROL-PHOSPHATE DEHYDRATASE"/>
    <property type="match status" value="1"/>
</dbReference>
<name>A0A6J6EK28_9ZZZZ</name>
<keyword evidence="3" id="KW-0028">Amino-acid biosynthesis</keyword>
<dbReference type="NCBIfam" id="NF002111">
    <property type="entry name" value="PRK00951.2-1"/>
    <property type="match status" value="1"/>
</dbReference>
<dbReference type="Pfam" id="PF00475">
    <property type="entry name" value="IGPD"/>
    <property type="match status" value="1"/>
</dbReference>
<comment type="pathway">
    <text evidence="1">Amino-acid biosynthesis; L-histidine biosynthesis; L-histidine from 5-phospho-alpha-D-ribose 1-diphosphate: step 6/9.</text>
</comment>
<keyword evidence="5" id="KW-0456">Lyase</keyword>
<evidence type="ECO:0000313" key="6">
    <source>
        <dbReference type="EMBL" id="CAB4573298.1"/>
    </source>
</evidence>
<dbReference type="SUPFAM" id="SSF54211">
    <property type="entry name" value="Ribosomal protein S5 domain 2-like"/>
    <property type="match status" value="2"/>
</dbReference>
<sequence length="195" mass="21182">MSRKGRVARTTKESDVLVEIDLDGTGEVVVDTGVPFFDHMLSQLGKHGAFDLTVKTKGDISVDEHHTIEDTSLALGTAFKEAMGDKSGIRRYGDATLPLDEVLVRAAVDLSGRPYLVHSETEIAPMIGTYDTTLTKHIWESFVNSADITLHIKVLEGRNAHHVVEAQFKAVARALRDAVSFDAKSIGIPSTKGVL</sequence>
<dbReference type="PROSITE" id="PS00955">
    <property type="entry name" value="IGP_DEHYDRATASE_2"/>
    <property type="match status" value="1"/>
</dbReference>
<dbReference type="NCBIfam" id="NF002114">
    <property type="entry name" value="PRK00951.2-4"/>
    <property type="match status" value="1"/>
</dbReference>
<dbReference type="InterPro" id="IPR038494">
    <property type="entry name" value="IGPD_sf"/>
</dbReference>
<dbReference type="InterPro" id="IPR000807">
    <property type="entry name" value="ImidazoleglycerolP_deHydtase"/>
</dbReference>
<proteinExistence type="inferred from homology"/>
<gene>
    <name evidence="6" type="ORF">UFOPK1740_00395</name>
</gene>
<dbReference type="InterPro" id="IPR020565">
    <property type="entry name" value="ImidazoleglycerP_deHydtase_CS"/>
</dbReference>
<evidence type="ECO:0000256" key="3">
    <source>
        <dbReference type="ARBA" id="ARBA00022605"/>
    </source>
</evidence>
<dbReference type="NCBIfam" id="NF002110">
    <property type="entry name" value="PRK00951.1-6"/>
    <property type="match status" value="1"/>
</dbReference>
<dbReference type="CDD" id="cd07914">
    <property type="entry name" value="IGPD"/>
    <property type="match status" value="1"/>
</dbReference>
<evidence type="ECO:0000256" key="1">
    <source>
        <dbReference type="ARBA" id="ARBA00005047"/>
    </source>
</evidence>
<dbReference type="AlphaFoldDB" id="A0A6J6EK28"/>
<organism evidence="6">
    <name type="scientific">freshwater metagenome</name>
    <dbReference type="NCBI Taxonomy" id="449393"/>
    <lineage>
        <taxon>unclassified sequences</taxon>
        <taxon>metagenomes</taxon>
        <taxon>ecological metagenomes</taxon>
    </lineage>
</organism>
<dbReference type="HAMAP" id="MF_00076">
    <property type="entry name" value="HisB"/>
    <property type="match status" value="1"/>
</dbReference>
<dbReference type="UniPathway" id="UPA00031">
    <property type="reaction ID" value="UER00011"/>
</dbReference>
<reference evidence="6" key="1">
    <citation type="submission" date="2020-05" db="EMBL/GenBank/DDBJ databases">
        <authorList>
            <person name="Chiriac C."/>
            <person name="Salcher M."/>
            <person name="Ghai R."/>
            <person name="Kavagutti S V."/>
        </authorList>
    </citation>
    <scope>NUCLEOTIDE SEQUENCE</scope>
</reference>
<dbReference type="FunFam" id="3.30.230.40:FF:000001">
    <property type="entry name" value="Imidazoleglycerol-phosphate dehydratase HisB"/>
    <property type="match status" value="1"/>
</dbReference>
<dbReference type="PANTHER" id="PTHR23133">
    <property type="entry name" value="IMIDAZOLEGLYCEROL-PHOSPHATE DEHYDRATASE HIS7"/>
    <property type="match status" value="1"/>
</dbReference>
<dbReference type="InterPro" id="IPR020568">
    <property type="entry name" value="Ribosomal_Su5_D2-typ_SF"/>
</dbReference>
<protein>
    <recommendedName>
        <fullName evidence="2">Imidazoleglycerol-phosphate dehydratase</fullName>
    </recommendedName>
</protein>
<keyword evidence="4" id="KW-0368">Histidine biosynthesis</keyword>
<dbReference type="GO" id="GO:0004424">
    <property type="term" value="F:imidazoleglycerol-phosphate dehydratase activity"/>
    <property type="evidence" value="ECO:0007669"/>
    <property type="project" value="InterPro"/>
</dbReference>
<dbReference type="Gene3D" id="3.30.230.40">
    <property type="entry name" value="Imidazole glycerol phosphate dehydratase, domain 1"/>
    <property type="match status" value="2"/>
</dbReference>
<evidence type="ECO:0000256" key="4">
    <source>
        <dbReference type="ARBA" id="ARBA00023102"/>
    </source>
</evidence>
<dbReference type="EMBL" id="CAEZTU010000010">
    <property type="protein sequence ID" value="CAB4573298.1"/>
    <property type="molecule type" value="Genomic_DNA"/>
</dbReference>
<evidence type="ECO:0000256" key="2">
    <source>
        <dbReference type="ARBA" id="ARBA00016664"/>
    </source>
</evidence>
<accession>A0A6J6EK28</accession>
<dbReference type="FunFam" id="3.30.230.40:FF:000003">
    <property type="entry name" value="Imidazoleglycerol-phosphate dehydratase HisB"/>
    <property type="match status" value="1"/>
</dbReference>
<evidence type="ECO:0000256" key="5">
    <source>
        <dbReference type="ARBA" id="ARBA00023239"/>
    </source>
</evidence>
<dbReference type="GO" id="GO:0000105">
    <property type="term" value="P:L-histidine biosynthetic process"/>
    <property type="evidence" value="ECO:0007669"/>
    <property type="project" value="UniProtKB-UniPathway"/>
</dbReference>